<dbReference type="EMBL" id="SNVV01000001">
    <property type="protein sequence ID" value="TDN56747.1"/>
    <property type="molecule type" value="Genomic_DNA"/>
</dbReference>
<dbReference type="InterPro" id="IPR036182">
    <property type="entry name" value="PCuAC_sf"/>
</dbReference>
<name>A0A4R6EH59_9RHOO</name>
<sequence>MKKLMLALLFAASVPAAHAQVQIESPWVRATVAAQKASGAFFRITAASDSRLVKVSSPVANVTELHEMKTEDGVMKMRQIDALALPAGQAVELKPGGYHVMLMGLKDQIKEGDTVQLSLVVEGKDGKRETVEVQAPARSLTAGAAAPAAPAAPAHEGMAHEHKH</sequence>
<dbReference type="InterPro" id="IPR007410">
    <property type="entry name" value="LpqE-like"/>
</dbReference>
<protein>
    <recommendedName>
        <fullName evidence="5">Copper(I)-binding protein</fullName>
    </recommendedName>
</protein>
<reference evidence="3 4" key="1">
    <citation type="submission" date="2019-03" db="EMBL/GenBank/DDBJ databases">
        <title>Genomic Encyclopedia of Type Strains, Phase IV (KMG-IV): sequencing the most valuable type-strain genomes for metagenomic binning, comparative biology and taxonomic classification.</title>
        <authorList>
            <person name="Goeker M."/>
        </authorList>
    </citation>
    <scope>NUCLEOTIDE SEQUENCE [LARGE SCALE GENOMIC DNA]</scope>
    <source>
        <strain evidence="3 4">DSM 12121</strain>
    </source>
</reference>
<organism evidence="3 4">
    <name type="scientific">Azoarcus indigens</name>
    <dbReference type="NCBI Taxonomy" id="29545"/>
    <lineage>
        <taxon>Bacteria</taxon>
        <taxon>Pseudomonadati</taxon>
        <taxon>Pseudomonadota</taxon>
        <taxon>Betaproteobacteria</taxon>
        <taxon>Rhodocyclales</taxon>
        <taxon>Zoogloeaceae</taxon>
        <taxon>Azoarcus</taxon>
    </lineage>
</organism>
<dbReference type="SUPFAM" id="SSF110087">
    <property type="entry name" value="DR1885-like metal-binding protein"/>
    <property type="match status" value="1"/>
</dbReference>
<evidence type="ECO:0000313" key="3">
    <source>
        <dbReference type="EMBL" id="TDN56747.1"/>
    </source>
</evidence>
<dbReference type="PANTHER" id="PTHR36302:SF1">
    <property type="entry name" value="COPPER CHAPERONE PCU(A)C"/>
    <property type="match status" value="1"/>
</dbReference>
<evidence type="ECO:0008006" key="5">
    <source>
        <dbReference type="Google" id="ProtNLM"/>
    </source>
</evidence>
<dbReference type="Gene3D" id="2.60.40.1890">
    <property type="entry name" value="PCu(A)C copper chaperone"/>
    <property type="match status" value="1"/>
</dbReference>
<keyword evidence="4" id="KW-1185">Reference proteome</keyword>
<evidence type="ECO:0000256" key="2">
    <source>
        <dbReference type="SAM" id="SignalP"/>
    </source>
</evidence>
<feature type="signal peptide" evidence="2">
    <location>
        <begin position="1"/>
        <end position="19"/>
    </location>
</feature>
<proteinExistence type="predicted"/>
<dbReference type="OrthoDB" id="9796962at2"/>
<comment type="caution">
    <text evidence="3">The sequence shown here is derived from an EMBL/GenBank/DDBJ whole genome shotgun (WGS) entry which is preliminary data.</text>
</comment>
<dbReference type="PANTHER" id="PTHR36302">
    <property type="entry name" value="BLR7088 PROTEIN"/>
    <property type="match status" value="1"/>
</dbReference>
<dbReference type="InterPro" id="IPR058248">
    <property type="entry name" value="Lxx211020-like"/>
</dbReference>
<feature type="chain" id="PRO_5020848614" description="Copper(I)-binding protein" evidence="2">
    <location>
        <begin position="20"/>
        <end position="164"/>
    </location>
</feature>
<evidence type="ECO:0000256" key="1">
    <source>
        <dbReference type="SAM" id="MobiDB-lite"/>
    </source>
</evidence>
<dbReference type="Proteomes" id="UP000295129">
    <property type="component" value="Unassembled WGS sequence"/>
</dbReference>
<dbReference type="RefSeq" id="WP_133587341.1">
    <property type="nucleotide sequence ID" value="NZ_SNVV01000001.1"/>
</dbReference>
<feature type="compositionally biased region" description="Low complexity" evidence="1">
    <location>
        <begin position="137"/>
        <end position="154"/>
    </location>
</feature>
<dbReference type="AlphaFoldDB" id="A0A4R6EH59"/>
<accession>A0A4R6EH59</accession>
<feature type="region of interest" description="Disordered" evidence="1">
    <location>
        <begin position="137"/>
        <end position="164"/>
    </location>
</feature>
<dbReference type="Pfam" id="PF04314">
    <property type="entry name" value="PCuAC"/>
    <property type="match status" value="1"/>
</dbReference>
<gene>
    <name evidence="3" type="ORF">C7389_101126</name>
</gene>
<evidence type="ECO:0000313" key="4">
    <source>
        <dbReference type="Proteomes" id="UP000295129"/>
    </source>
</evidence>
<keyword evidence="2" id="KW-0732">Signal</keyword>